<evidence type="ECO:0000313" key="2">
    <source>
        <dbReference type="EnsemblPlants" id="LPERR06G01120.1"/>
    </source>
</evidence>
<sequence>MGVDEEGKSASSSSWLARRHVIVLSALGGIVAATVLVITVSVILRPAHIEFKVESPTWSSNNTGMYLFLTVNASSSSRNGIASVNYRSVFVYLETRSKGTLERFQLTTTALPSDVDDDDVVDLYLDGKAEMSVDAWLLLVGDSKKSTLAGRAITGIGDVTVLVIAQVRFKIGVVKTRRVYDITQRFTGVKFKHIN</sequence>
<proteinExistence type="predicted"/>
<name>A0A0D9WL65_9ORYZ</name>
<keyword evidence="3" id="KW-1185">Reference proteome</keyword>
<reference evidence="2 3" key="1">
    <citation type="submission" date="2012-08" db="EMBL/GenBank/DDBJ databases">
        <title>Oryza genome evolution.</title>
        <authorList>
            <person name="Wing R.A."/>
        </authorList>
    </citation>
    <scope>NUCLEOTIDE SEQUENCE</scope>
</reference>
<accession>A0A0D9WL65</accession>
<dbReference type="Proteomes" id="UP000032180">
    <property type="component" value="Chromosome 6"/>
</dbReference>
<organism evidence="2 3">
    <name type="scientific">Leersia perrieri</name>
    <dbReference type="NCBI Taxonomy" id="77586"/>
    <lineage>
        <taxon>Eukaryota</taxon>
        <taxon>Viridiplantae</taxon>
        <taxon>Streptophyta</taxon>
        <taxon>Embryophyta</taxon>
        <taxon>Tracheophyta</taxon>
        <taxon>Spermatophyta</taxon>
        <taxon>Magnoliopsida</taxon>
        <taxon>Liliopsida</taxon>
        <taxon>Poales</taxon>
        <taxon>Poaceae</taxon>
        <taxon>BOP clade</taxon>
        <taxon>Oryzoideae</taxon>
        <taxon>Oryzeae</taxon>
        <taxon>Oryzinae</taxon>
        <taxon>Leersia</taxon>
    </lineage>
</organism>
<protein>
    <recommendedName>
        <fullName evidence="4">Late embryogenesis abundant protein LEA-2 subgroup domain-containing protein</fullName>
    </recommendedName>
</protein>
<dbReference type="Gramene" id="LPERR06G01120.1">
    <property type="protein sequence ID" value="LPERR06G01120.1"/>
    <property type="gene ID" value="LPERR06G01120"/>
</dbReference>
<keyword evidence="1" id="KW-1133">Transmembrane helix</keyword>
<evidence type="ECO:0000256" key="1">
    <source>
        <dbReference type="SAM" id="Phobius"/>
    </source>
</evidence>
<feature type="transmembrane region" description="Helical" evidence="1">
    <location>
        <begin position="20"/>
        <end position="44"/>
    </location>
</feature>
<keyword evidence="1" id="KW-0812">Transmembrane</keyword>
<dbReference type="AlphaFoldDB" id="A0A0D9WL65"/>
<dbReference type="EnsemblPlants" id="LPERR06G01120.1">
    <property type="protein sequence ID" value="LPERR06G01120.1"/>
    <property type="gene ID" value="LPERR06G01120"/>
</dbReference>
<reference evidence="2" key="3">
    <citation type="submission" date="2015-04" db="UniProtKB">
        <authorList>
            <consortium name="EnsemblPlants"/>
        </authorList>
    </citation>
    <scope>IDENTIFICATION</scope>
</reference>
<evidence type="ECO:0000313" key="3">
    <source>
        <dbReference type="Proteomes" id="UP000032180"/>
    </source>
</evidence>
<dbReference type="PANTHER" id="PTHR36480:SF3">
    <property type="entry name" value="OS06G0118900 PROTEIN"/>
    <property type="match status" value="1"/>
</dbReference>
<dbReference type="PANTHER" id="PTHR36480">
    <property type="entry name" value="OS06G0118900 PROTEIN-RELATED"/>
    <property type="match status" value="1"/>
</dbReference>
<evidence type="ECO:0008006" key="4">
    <source>
        <dbReference type="Google" id="ProtNLM"/>
    </source>
</evidence>
<dbReference type="eggNOG" id="ENOG502R5HD">
    <property type="taxonomic scope" value="Eukaryota"/>
</dbReference>
<reference evidence="3" key="2">
    <citation type="submission" date="2013-12" db="EMBL/GenBank/DDBJ databases">
        <authorList>
            <person name="Yu Y."/>
            <person name="Lee S."/>
            <person name="de Baynast K."/>
            <person name="Wissotski M."/>
            <person name="Liu L."/>
            <person name="Talag J."/>
            <person name="Goicoechea J."/>
            <person name="Angelova A."/>
            <person name="Jetty R."/>
            <person name="Kudrna D."/>
            <person name="Golser W."/>
            <person name="Rivera L."/>
            <person name="Zhang J."/>
            <person name="Wing R."/>
        </authorList>
    </citation>
    <scope>NUCLEOTIDE SEQUENCE</scope>
</reference>
<keyword evidence="1" id="KW-0472">Membrane</keyword>
<dbReference type="HOGENOM" id="CLU_097698_2_0_1"/>